<reference evidence="1" key="1">
    <citation type="submission" date="2015-04" db="UniProtKB">
        <authorList>
            <consortium name="EnsemblPlants"/>
        </authorList>
    </citation>
    <scope>IDENTIFICATION</scope>
</reference>
<reference evidence="1" key="2">
    <citation type="submission" date="2018-05" db="EMBL/GenBank/DDBJ databases">
        <title>OpunRS2 (Oryza punctata Reference Sequence Version 2).</title>
        <authorList>
            <person name="Zhang J."/>
            <person name="Kudrna D."/>
            <person name="Lee S."/>
            <person name="Talag J."/>
            <person name="Welchert J."/>
            <person name="Wing R.A."/>
        </authorList>
    </citation>
    <scope>NUCLEOTIDE SEQUENCE [LARGE SCALE GENOMIC DNA]</scope>
</reference>
<dbReference type="EnsemblPlants" id="OPUNC10G09180.1">
    <property type="protein sequence ID" value="OPUNC10G09180.1"/>
    <property type="gene ID" value="OPUNC10G09180"/>
</dbReference>
<evidence type="ECO:0000313" key="2">
    <source>
        <dbReference type="Proteomes" id="UP000026962"/>
    </source>
</evidence>
<proteinExistence type="predicted"/>
<dbReference type="HOGENOM" id="CLU_2546534_0_0_1"/>
<dbReference type="AlphaFoldDB" id="A0A0E0M7V4"/>
<organism evidence="1">
    <name type="scientific">Oryza punctata</name>
    <name type="common">Red rice</name>
    <dbReference type="NCBI Taxonomy" id="4537"/>
    <lineage>
        <taxon>Eukaryota</taxon>
        <taxon>Viridiplantae</taxon>
        <taxon>Streptophyta</taxon>
        <taxon>Embryophyta</taxon>
        <taxon>Tracheophyta</taxon>
        <taxon>Spermatophyta</taxon>
        <taxon>Magnoliopsida</taxon>
        <taxon>Liliopsida</taxon>
        <taxon>Poales</taxon>
        <taxon>Poaceae</taxon>
        <taxon>BOP clade</taxon>
        <taxon>Oryzoideae</taxon>
        <taxon>Oryzeae</taxon>
        <taxon>Oryzinae</taxon>
        <taxon>Oryza</taxon>
    </lineage>
</organism>
<name>A0A0E0M7V4_ORYPU</name>
<accession>A0A0E0M7V4</accession>
<sequence>MFHIPGIKHSESLMVVASIMRSSRKRQEIKHERWRRVPAIAATTTATRTGICGCGCGSVGDDADAAASSDFANAAGCDVAGFG</sequence>
<protein>
    <submittedName>
        <fullName evidence="1">Uncharacterized protein</fullName>
    </submittedName>
</protein>
<keyword evidence="2" id="KW-1185">Reference proteome</keyword>
<evidence type="ECO:0000313" key="1">
    <source>
        <dbReference type="EnsemblPlants" id="OPUNC10G09180.1"/>
    </source>
</evidence>
<dbReference type="Proteomes" id="UP000026962">
    <property type="component" value="Chromosome 10"/>
</dbReference>
<dbReference type="Gramene" id="OPUNC10G09180.1">
    <property type="protein sequence ID" value="OPUNC10G09180.1"/>
    <property type="gene ID" value="OPUNC10G09180"/>
</dbReference>